<dbReference type="RefSeq" id="WP_049643527.1">
    <property type="nucleotide sequence ID" value="NZ_LFTY01000002.1"/>
</dbReference>
<dbReference type="AlphaFoldDB" id="A0A0J9E531"/>
<dbReference type="InterPro" id="IPR037359">
    <property type="entry name" value="NST/OST"/>
</dbReference>
<keyword evidence="3" id="KW-1185">Reference proteome</keyword>
<dbReference type="EMBL" id="LFTY01000002">
    <property type="protein sequence ID" value="KMW57846.1"/>
    <property type="molecule type" value="Genomic_DNA"/>
</dbReference>
<dbReference type="PANTHER" id="PTHR10605">
    <property type="entry name" value="HEPARAN SULFATE SULFOTRANSFERASE"/>
    <property type="match status" value="1"/>
</dbReference>
<sequence>MSTPTLMFCTGATKAGTSWLHRYISNHPECHMRGIKELHYFDALEFQDWKTWIKMVAGRRDTALREAERAKSEAQLINKRRVAHDAQAWLDVLERRAQDDDAYMAYLTEGLSEQRLVGDFTPAYGLLPQRGLRHMAKLVPDVRFVYLLRDPVQRLWSHARMIAGRRAETPDEIPGRAVNIVKRTLRGKEEEIEKRSDYIRPLKRLRAAVDESQIHIAYYEELFNRDAIAELSKFLGISHAWADFDKRILESPKAEMEPGQWEAVREFLAPQYDGVREMLGRVPDLWDKNPG</sequence>
<dbReference type="Pfam" id="PF13469">
    <property type="entry name" value="Sulfotransfer_3"/>
    <property type="match status" value="1"/>
</dbReference>
<dbReference type="OrthoDB" id="981508at2"/>
<evidence type="ECO:0000256" key="1">
    <source>
        <dbReference type="ARBA" id="ARBA00022679"/>
    </source>
</evidence>
<dbReference type="STRING" id="1675527.AIOL_002814"/>
<keyword evidence="1" id="KW-0808">Transferase</keyword>
<dbReference type="SUPFAM" id="SSF52540">
    <property type="entry name" value="P-loop containing nucleoside triphosphate hydrolases"/>
    <property type="match status" value="1"/>
</dbReference>
<comment type="caution">
    <text evidence="2">The sequence shown here is derived from an EMBL/GenBank/DDBJ whole genome shotgun (WGS) entry which is preliminary data.</text>
</comment>
<accession>A0A0J9E531</accession>
<gene>
    <name evidence="2" type="ORF">AIOL_002814</name>
</gene>
<name>A0A0J9E531_9RHOB</name>
<dbReference type="Proteomes" id="UP000037178">
    <property type="component" value="Unassembled WGS sequence"/>
</dbReference>
<organism evidence="2 3">
    <name type="scientific">Candidatus Rhodobacter oscarellae</name>
    <dbReference type="NCBI Taxonomy" id="1675527"/>
    <lineage>
        <taxon>Bacteria</taxon>
        <taxon>Pseudomonadati</taxon>
        <taxon>Pseudomonadota</taxon>
        <taxon>Alphaproteobacteria</taxon>
        <taxon>Rhodobacterales</taxon>
        <taxon>Rhodobacter group</taxon>
        <taxon>Rhodobacter</taxon>
    </lineage>
</organism>
<dbReference type="Gene3D" id="3.40.50.300">
    <property type="entry name" value="P-loop containing nucleotide triphosphate hydrolases"/>
    <property type="match status" value="1"/>
</dbReference>
<reference evidence="2 3" key="1">
    <citation type="submission" date="2015-06" db="EMBL/GenBank/DDBJ databases">
        <title>Draft genome sequence of an Alphaproteobacteria species associated to the Mediterranean sponge Oscarella lobularis.</title>
        <authorList>
            <person name="Jourda C."/>
            <person name="Santini S."/>
            <person name="Claverie J.-M."/>
        </authorList>
    </citation>
    <scope>NUCLEOTIDE SEQUENCE [LARGE SCALE GENOMIC DNA]</scope>
    <source>
        <strain evidence="2">IGS</strain>
    </source>
</reference>
<dbReference type="PATRIC" id="fig|1675527.3.peg.2946"/>
<dbReference type="PANTHER" id="PTHR10605:SF56">
    <property type="entry name" value="BIFUNCTIONAL HEPARAN SULFATE N-DEACETYLASE_N-SULFOTRANSFERASE"/>
    <property type="match status" value="1"/>
</dbReference>
<protein>
    <recommendedName>
        <fullName evidence="4">Sulfotransferase</fullName>
    </recommendedName>
</protein>
<dbReference type="InterPro" id="IPR027417">
    <property type="entry name" value="P-loop_NTPase"/>
</dbReference>
<evidence type="ECO:0000313" key="3">
    <source>
        <dbReference type="Proteomes" id="UP000037178"/>
    </source>
</evidence>
<evidence type="ECO:0008006" key="4">
    <source>
        <dbReference type="Google" id="ProtNLM"/>
    </source>
</evidence>
<proteinExistence type="predicted"/>
<evidence type="ECO:0000313" key="2">
    <source>
        <dbReference type="EMBL" id="KMW57846.1"/>
    </source>
</evidence>
<dbReference type="GO" id="GO:0008146">
    <property type="term" value="F:sulfotransferase activity"/>
    <property type="evidence" value="ECO:0007669"/>
    <property type="project" value="InterPro"/>
</dbReference>